<dbReference type="GO" id="GO:0005666">
    <property type="term" value="C:RNA polymerase III complex"/>
    <property type="evidence" value="ECO:0007669"/>
    <property type="project" value="TreeGrafter"/>
</dbReference>
<dbReference type="Pfam" id="PF19725">
    <property type="entry name" value="RPC5_C"/>
    <property type="match status" value="1"/>
</dbReference>
<keyword evidence="4" id="KW-1185">Reference proteome</keyword>
<gene>
    <name evidence="3" type="ORF">EB796_021075</name>
</gene>
<feature type="compositionally biased region" description="Basic and acidic residues" evidence="1">
    <location>
        <begin position="176"/>
        <end position="197"/>
    </location>
</feature>
<reference evidence="3" key="1">
    <citation type="submission" date="2020-06" db="EMBL/GenBank/DDBJ databases">
        <title>Draft genome of Bugula neritina, a colonial animal packing powerful symbionts and potential medicines.</title>
        <authorList>
            <person name="Rayko M."/>
        </authorList>
    </citation>
    <scope>NUCLEOTIDE SEQUENCE [LARGE SCALE GENOMIC DNA]</scope>
    <source>
        <strain evidence="3">Kwan_BN1</strain>
    </source>
</reference>
<name>A0A7J7J3A9_BUGNE</name>
<dbReference type="InterPro" id="IPR006886">
    <property type="entry name" value="RNA_pol_III_Rpc5"/>
</dbReference>
<dbReference type="Proteomes" id="UP000593567">
    <property type="component" value="Unassembled WGS sequence"/>
</dbReference>
<dbReference type="AlphaFoldDB" id="A0A7J7J3A9"/>
<feature type="region of interest" description="Disordered" evidence="1">
    <location>
        <begin position="448"/>
        <end position="510"/>
    </location>
</feature>
<evidence type="ECO:0000313" key="4">
    <source>
        <dbReference type="Proteomes" id="UP000593567"/>
    </source>
</evidence>
<organism evidence="3 4">
    <name type="scientific">Bugula neritina</name>
    <name type="common">Brown bryozoan</name>
    <name type="synonym">Sertularia neritina</name>
    <dbReference type="NCBI Taxonomy" id="10212"/>
    <lineage>
        <taxon>Eukaryota</taxon>
        <taxon>Metazoa</taxon>
        <taxon>Spiralia</taxon>
        <taxon>Lophotrochozoa</taxon>
        <taxon>Bryozoa</taxon>
        <taxon>Gymnolaemata</taxon>
        <taxon>Cheilostomatida</taxon>
        <taxon>Flustrina</taxon>
        <taxon>Buguloidea</taxon>
        <taxon>Bugulidae</taxon>
        <taxon>Bugula</taxon>
    </lineage>
</organism>
<feature type="domain" description="DNA-directed RNA polymerase III subunit RPC5 C-terminal" evidence="2">
    <location>
        <begin position="456"/>
        <end position="658"/>
    </location>
</feature>
<dbReference type="OrthoDB" id="340681at2759"/>
<dbReference type="PANTHER" id="PTHR12069:SF0">
    <property type="entry name" value="DNA-DIRECTED RNA POLYMERASE III SUBUNIT RPC5"/>
    <property type="match status" value="1"/>
</dbReference>
<dbReference type="GO" id="GO:0042797">
    <property type="term" value="P:tRNA transcription by RNA polymerase III"/>
    <property type="evidence" value="ECO:0007669"/>
    <property type="project" value="TreeGrafter"/>
</dbReference>
<protein>
    <submittedName>
        <fullName evidence="3">POLR3E</fullName>
    </submittedName>
</protein>
<dbReference type="PANTHER" id="PTHR12069">
    <property type="entry name" value="DNA-DIRECTED RNA POLYMERASES III 80 KDA POLYPEPTIDE RNA POLYMERASE III SUBUNIT 5"/>
    <property type="match status" value="1"/>
</dbReference>
<dbReference type="Pfam" id="PF04801">
    <property type="entry name" value="RPC5"/>
    <property type="match status" value="1"/>
</dbReference>
<accession>A0A7J7J3A9</accession>
<dbReference type="InterPro" id="IPR045576">
    <property type="entry name" value="RPC5_C"/>
</dbReference>
<feature type="compositionally biased region" description="Basic residues" evidence="1">
    <location>
        <begin position="455"/>
        <end position="465"/>
    </location>
</feature>
<evidence type="ECO:0000313" key="3">
    <source>
        <dbReference type="EMBL" id="KAF6020605.1"/>
    </source>
</evidence>
<dbReference type="EMBL" id="VXIV02003158">
    <property type="protein sequence ID" value="KAF6020605.1"/>
    <property type="molecule type" value="Genomic_DNA"/>
</dbReference>
<feature type="region of interest" description="Disordered" evidence="1">
    <location>
        <begin position="167"/>
        <end position="199"/>
    </location>
</feature>
<proteinExistence type="predicted"/>
<comment type="caution">
    <text evidence="3">The sequence shown here is derived from an EMBL/GenBank/DDBJ whole genome shotgun (WGS) entry which is preliminary data.</text>
</comment>
<evidence type="ECO:0000259" key="2">
    <source>
        <dbReference type="Pfam" id="PF19725"/>
    </source>
</evidence>
<sequence length="659" mass="75097">MCPLIEQYQLFVMDRDEVVKEIDVFLTKSLQEKLWLMQYPVRPVECSYEDEQFITTKVKPQQKKVSIEVALDTTSNSYLSSKGEHLAMSVDGPVPKGPPTYASGKLDRIELTSLEGMPKCDRYAIASVANGQLHLTPLSAIIQMRPDLGFLDKAEESSKLRAQLLELDEESSQDEEEKKMEPITKKYEKQETAEQKSRRMQSYGYMRLELDKEDWRKCTYHKTREELSARLRRRLLADSNESVDSYCTPTDYLDLLIPKSTADIGDEPDKPSNTLSSAQLKTMSLNDQVKNIVTNAKVIKWTQLIDLLDDEVDHSLVIKVLQQVAVLVQGCWVVKSDILYPKDSFSAHSASPADVISRARDYMLWKFTQTRSLIRKEVSSVVKIPPDELKEMLSHIARPRVKQGWVFNLEYDFDFVNRNKDVVQRQQMMWDAKYQQLCKHFKLTKDGKPIEMSKSRRRRNSSKSKSRSDMSDTDGEKTPTLEQTKPAFAFPNDAHIKSSPTESIVKNEGSDTDTLVRELSTLLRDKLLVNSVLNMSDMRHMYQTKLAQCPPGHVLATGVSDTVLEKAILTCGAVKVHYMKPPGSTSTFYLLADTDDGLAPARKIFISLMQQSSRLRSNALKQELERCNIAIAEETVKHILKGYCVFRAGVWHLKGSIDN</sequence>
<feature type="compositionally biased region" description="Basic and acidic residues" evidence="1">
    <location>
        <begin position="466"/>
        <end position="479"/>
    </location>
</feature>
<evidence type="ECO:0000256" key="1">
    <source>
        <dbReference type="SAM" id="MobiDB-lite"/>
    </source>
</evidence>